<dbReference type="EMBL" id="CAAALY010036055">
    <property type="protein sequence ID" value="VEL18221.1"/>
    <property type="molecule type" value="Genomic_DNA"/>
</dbReference>
<comment type="caution">
    <text evidence="1">The sequence shown here is derived from an EMBL/GenBank/DDBJ whole genome shotgun (WGS) entry which is preliminary data.</text>
</comment>
<protein>
    <submittedName>
        <fullName evidence="1">Uncharacterized protein</fullName>
    </submittedName>
</protein>
<organism evidence="1 2">
    <name type="scientific">Protopolystoma xenopodis</name>
    <dbReference type="NCBI Taxonomy" id="117903"/>
    <lineage>
        <taxon>Eukaryota</taxon>
        <taxon>Metazoa</taxon>
        <taxon>Spiralia</taxon>
        <taxon>Lophotrochozoa</taxon>
        <taxon>Platyhelminthes</taxon>
        <taxon>Monogenea</taxon>
        <taxon>Polyopisthocotylea</taxon>
        <taxon>Polystomatidea</taxon>
        <taxon>Polystomatidae</taxon>
        <taxon>Protopolystoma</taxon>
    </lineage>
</organism>
<sequence>MQLDVLGFTLVSDNEPDTVYAAGWFRGRLRINRARLPNFDGNFDADARVLTTSAGQGYVNGNLPNKSQCHICRLCSLSLGICSSPSKIAMVAEPFLHL</sequence>
<evidence type="ECO:0000313" key="1">
    <source>
        <dbReference type="EMBL" id="VEL18221.1"/>
    </source>
</evidence>
<dbReference type="AlphaFoldDB" id="A0A3S4ZRS4"/>
<reference evidence="1" key="1">
    <citation type="submission" date="2018-11" db="EMBL/GenBank/DDBJ databases">
        <authorList>
            <consortium name="Pathogen Informatics"/>
        </authorList>
    </citation>
    <scope>NUCLEOTIDE SEQUENCE</scope>
</reference>
<name>A0A3S4ZRS4_9PLAT</name>
<proteinExistence type="predicted"/>
<keyword evidence="2" id="KW-1185">Reference proteome</keyword>
<accession>A0A3S4ZRS4</accession>
<gene>
    <name evidence="1" type="ORF">PXEA_LOCUS11661</name>
</gene>
<evidence type="ECO:0000313" key="2">
    <source>
        <dbReference type="Proteomes" id="UP000784294"/>
    </source>
</evidence>
<dbReference type="Proteomes" id="UP000784294">
    <property type="component" value="Unassembled WGS sequence"/>
</dbReference>